<dbReference type="EMBL" id="JAKROA010000002">
    <property type="protein sequence ID" value="KAL5110003.1"/>
    <property type="molecule type" value="Genomic_DNA"/>
</dbReference>
<dbReference type="Proteomes" id="UP001651158">
    <property type="component" value="Unassembled WGS sequence"/>
</dbReference>
<dbReference type="PANTHER" id="PTHR10625">
    <property type="entry name" value="HISTONE DEACETYLASE HDAC1-RELATED"/>
    <property type="match status" value="1"/>
</dbReference>
<dbReference type="PANTHER" id="PTHR10625:SF38">
    <property type="entry name" value="HISTONE DEACETYLASE 6, ISOFORM G"/>
    <property type="match status" value="1"/>
</dbReference>
<dbReference type="PRINTS" id="PR01270">
    <property type="entry name" value="HDASUPER"/>
</dbReference>
<dbReference type="Pfam" id="PF00850">
    <property type="entry name" value="Hist_deacetyl"/>
    <property type="match status" value="2"/>
</dbReference>
<accession>A0ABR4QLN8</accession>
<evidence type="ECO:0000313" key="4">
    <source>
        <dbReference type="Proteomes" id="UP001651158"/>
    </source>
</evidence>
<name>A0ABR4QLN8_9CEST</name>
<evidence type="ECO:0000313" key="3">
    <source>
        <dbReference type="EMBL" id="KAL5110003.1"/>
    </source>
</evidence>
<dbReference type="InterPro" id="IPR000286">
    <property type="entry name" value="HDACs"/>
</dbReference>
<feature type="domain" description="Histone deacetylase" evidence="2">
    <location>
        <begin position="207"/>
        <end position="365"/>
    </location>
</feature>
<reference evidence="3 4" key="1">
    <citation type="journal article" date="2022" name="Front. Cell. Infect. Microbiol.">
        <title>The Genomes of Two Strains of Taenia crassiceps the Animal Model for the Study of Human Cysticercosis.</title>
        <authorList>
            <person name="Bobes R.J."/>
            <person name="Estrada K."/>
            <person name="Rios-Valencia D.G."/>
            <person name="Calderon-Gallegos A."/>
            <person name="de la Torre P."/>
            <person name="Carrero J.C."/>
            <person name="Sanchez-Flores A."/>
            <person name="Laclette J.P."/>
        </authorList>
    </citation>
    <scope>NUCLEOTIDE SEQUENCE [LARGE SCALE GENOMIC DNA]</scope>
    <source>
        <strain evidence="3">WFUcys</strain>
    </source>
</reference>
<feature type="domain" description="Histone deacetylase" evidence="2">
    <location>
        <begin position="47"/>
        <end position="180"/>
    </location>
</feature>
<dbReference type="InterPro" id="IPR023801">
    <property type="entry name" value="His_deacetylse_dom"/>
</dbReference>
<feature type="compositionally biased region" description="Low complexity" evidence="1">
    <location>
        <begin position="608"/>
        <end position="618"/>
    </location>
</feature>
<gene>
    <name evidence="3" type="ORF">TcWFU_002767</name>
</gene>
<sequence>MRQKRCSVETDCRDSSSTVCKNGKGTGICFDDRMTRHRHEWICEEQESSARISRPFQLIKKHGLFDRCTRVQACHIPESALLKVHAHEYVSLVRDSAKASKEELYDLSGKYDGVFFNSHTWEASSLAAGTVLQMTIQVATGKLENGLALVRPPGHHAMYDEACGYCFFGNVAVAAANLLDSPPLSVFNSPPPCTETVSSDQLAHIPRFKRILILDWDVHQGQGTQYTFYNDNRVLFISIHRYECRKFWPNLREGDFDFIGDGSGRGFNINIPLNKTGMTDSDYLAIFHTLIMPIAYEFDPEIVLVSSGFDAAIGDAEGKMWLSPACYGHMTHQLRTLAGGKLVVVLEGGYFIDSLERGCIHVLKSLLGDPIPSLQAQDSPSKSVRRTISSSIMALRQYWKCLNVVGLSRTIPRPDVSRFPPISWPLVKVVKWPEKNPTLSKSVVNFSQKVLRKSSTLLAKPTHGDILFLLPIDKQNDLDRLFTKWTDSLKAHGVGSYQLQAYVVAGVRTPSRGDSDVSTPRKKTRLNSSKKSSLEGAPTLLKALEDAVISLFKNEFTVALVAARNVSMTTFISVFSQVPFDLLKKFIPTKLELPKRLSDQCSSNQSRPNLSFPSPSEPLESDSRLMYVDLTGDGELDLQAFECFDKQEKGDPSKAISVLAFSFNFSDSELTLMSPNSRSSWVSVPLQCCRPLKASICTHSVANILAIMDFVILPMSYTFAPNLLVINVCGSTTKEGGGISAVSRMHVVHLLKNVASRLIVLTAPDIDPDPRFLHCLLHDAPPKPFEQGQLSCANFVIQERIQRYVCNQKHRWKCFPITTSLPCWCT</sequence>
<evidence type="ECO:0000256" key="1">
    <source>
        <dbReference type="SAM" id="MobiDB-lite"/>
    </source>
</evidence>
<comment type="caution">
    <text evidence="3">The sequence shown here is derived from an EMBL/GenBank/DDBJ whole genome shotgun (WGS) entry which is preliminary data.</text>
</comment>
<dbReference type="Gene3D" id="3.40.800.20">
    <property type="entry name" value="Histone deacetylase domain"/>
    <property type="match status" value="1"/>
</dbReference>
<evidence type="ECO:0000259" key="2">
    <source>
        <dbReference type="Pfam" id="PF00850"/>
    </source>
</evidence>
<dbReference type="InterPro" id="IPR023696">
    <property type="entry name" value="Ureohydrolase_dom_sf"/>
</dbReference>
<dbReference type="SUPFAM" id="SSF52768">
    <property type="entry name" value="Arginase/deacetylase"/>
    <property type="match status" value="1"/>
</dbReference>
<feature type="region of interest" description="Disordered" evidence="1">
    <location>
        <begin position="511"/>
        <end position="531"/>
    </location>
</feature>
<proteinExistence type="predicted"/>
<organism evidence="3 4">
    <name type="scientific">Taenia crassiceps</name>
    <dbReference type="NCBI Taxonomy" id="6207"/>
    <lineage>
        <taxon>Eukaryota</taxon>
        <taxon>Metazoa</taxon>
        <taxon>Spiralia</taxon>
        <taxon>Lophotrochozoa</taxon>
        <taxon>Platyhelminthes</taxon>
        <taxon>Cestoda</taxon>
        <taxon>Eucestoda</taxon>
        <taxon>Cyclophyllidea</taxon>
        <taxon>Taeniidae</taxon>
        <taxon>Taenia</taxon>
    </lineage>
</organism>
<dbReference type="InterPro" id="IPR037138">
    <property type="entry name" value="His_deacetylse_dom_sf"/>
</dbReference>
<keyword evidence="4" id="KW-1185">Reference proteome</keyword>
<feature type="region of interest" description="Disordered" evidence="1">
    <location>
        <begin position="597"/>
        <end position="620"/>
    </location>
</feature>
<protein>
    <submittedName>
        <fullName evidence="3">Polyamine deacetylase HDAC10</fullName>
    </submittedName>
</protein>